<feature type="domain" description="SAF" evidence="7">
    <location>
        <begin position="144"/>
        <end position="206"/>
    </location>
</feature>
<dbReference type="Gene3D" id="3.90.1210.10">
    <property type="entry name" value="Antifreeze-like/N-acetylneuraminic acid synthase C-terminal domain"/>
    <property type="match status" value="1"/>
</dbReference>
<dbReference type="EMBL" id="BRLJ01000003">
    <property type="protein sequence ID" value="GKX62938.1"/>
    <property type="molecule type" value="Genomic_DNA"/>
</dbReference>
<evidence type="ECO:0000256" key="4">
    <source>
        <dbReference type="ARBA" id="ARBA00022729"/>
    </source>
</evidence>
<reference evidence="8" key="1">
    <citation type="submission" date="2022-06" db="EMBL/GenBank/DDBJ databases">
        <title>Draft genome sequences of Pragia fontium str. JCM24417.</title>
        <authorList>
            <person name="Wakabayashi Y."/>
            <person name="Kojima K."/>
        </authorList>
    </citation>
    <scope>NUCLEOTIDE SEQUENCE</scope>
    <source>
        <strain evidence="8">JCM 24417</strain>
    </source>
</reference>
<keyword evidence="8" id="KW-0969">Cilium</keyword>
<evidence type="ECO:0000256" key="1">
    <source>
        <dbReference type="ARBA" id="ARBA00004418"/>
    </source>
</evidence>
<keyword evidence="9" id="KW-1185">Reference proteome</keyword>
<dbReference type="InterPro" id="IPR013974">
    <property type="entry name" value="SAF"/>
</dbReference>
<comment type="caution">
    <text evidence="8">The sequence shown here is derived from an EMBL/GenBank/DDBJ whole genome shotgun (WGS) entry which is preliminary data.</text>
</comment>
<protein>
    <recommendedName>
        <fullName evidence="3">Flagella basal body P-ring formation protein FlgA</fullName>
    </recommendedName>
</protein>
<dbReference type="CDD" id="cd11614">
    <property type="entry name" value="SAF_CpaB_FlgA_like"/>
    <property type="match status" value="1"/>
</dbReference>
<keyword evidence="4" id="KW-0732">Signal</keyword>
<comment type="subcellular location">
    <subcellularLocation>
        <location evidence="1">Periplasm</location>
    </subcellularLocation>
</comment>
<dbReference type="Gene3D" id="2.30.30.760">
    <property type="match status" value="1"/>
</dbReference>
<comment type="similarity">
    <text evidence="2">Belongs to the FlgA family.</text>
</comment>
<evidence type="ECO:0000256" key="5">
    <source>
        <dbReference type="ARBA" id="ARBA00022764"/>
    </source>
</evidence>
<dbReference type="Pfam" id="PF17656">
    <property type="entry name" value="ChapFlgA_N"/>
    <property type="match status" value="1"/>
</dbReference>
<evidence type="ECO:0000313" key="9">
    <source>
        <dbReference type="Proteomes" id="UP001059610"/>
    </source>
</evidence>
<keyword evidence="8" id="KW-0966">Cell projection</keyword>
<dbReference type="NCBIfam" id="TIGR03170">
    <property type="entry name" value="flgA_cterm"/>
    <property type="match status" value="1"/>
</dbReference>
<proteinExistence type="inferred from homology"/>
<accession>A0ABQ5LH60</accession>
<gene>
    <name evidence="8" type="primary">flgA</name>
    <name evidence="8" type="ORF">SOASR032_15070</name>
</gene>
<dbReference type="PANTHER" id="PTHR36307">
    <property type="entry name" value="FLAGELLA BASAL BODY P-RING FORMATION PROTEIN FLGA"/>
    <property type="match status" value="1"/>
</dbReference>
<dbReference type="Pfam" id="PF13144">
    <property type="entry name" value="ChapFlgA"/>
    <property type="match status" value="1"/>
</dbReference>
<evidence type="ECO:0000256" key="3">
    <source>
        <dbReference type="ARBA" id="ARBA00014754"/>
    </source>
</evidence>
<sequence length="273" mass="29864">MDMPSLKGKACFLPKRKKADSANRFLFSTFITFSLVLYIVAMASSASAAPSSNSARKQVYALAVEQAGSDIAQIAKRKGWKGYNSKVNVFIPNDVSRNKACRTPLKASSPAGNKMELSRLRYDIRCEDGSGWEVAVTVKPDIYLPVLVAKNTIERGEKITAGDIEMKKRNISSSRNGFISNPDEAVGLTVKRRIRPLQPIIPSQLEQPVLVNRGQRVIMIASQDGIEARTMGEAMKNGRKGDMIKVKNLSSKKVVTAVVDGMGVVRMLYAPGQ</sequence>
<dbReference type="InterPro" id="IPR017585">
    <property type="entry name" value="SAF_FlgA"/>
</dbReference>
<dbReference type="InterPro" id="IPR041231">
    <property type="entry name" value="FlgA_N"/>
</dbReference>
<name>A0ABQ5LH60_9GAMM</name>
<evidence type="ECO:0000313" key="8">
    <source>
        <dbReference type="EMBL" id="GKX62938.1"/>
    </source>
</evidence>
<dbReference type="InterPro" id="IPR039246">
    <property type="entry name" value="Flagellar_FlgA"/>
</dbReference>
<organism evidence="8 9">
    <name type="scientific">Pragia fontium</name>
    <dbReference type="NCBI Taxonomy" id="82985"/>
    <lineage>
        <taxon>Bacteria</taxon>
        <taxon>Pseudomonadati</taxon>
        <taxon>Pseudomonadota</taxon>
        <taxon>Gammaproteobacteria</taxon>
        <taxon>Enterobacterales</taxon>
        <taxon>Budviciaceae</taxon>
        <taxon>Pragia</taxon>
    </lineage>
</organism>
<evidence type="ECO:0000256" key="2">
    <source>
        <dbReference type="ARBA" id="ARBA00010474"/>
    </source>
</evidence>
<dbReference type="Proteomes" id="UP001059610">
    <property type="component" value="Unassembled WGS sequence"/>
</dbReference>
<evidence type="ECO:0000259" key="7">
    <source>
        <dbReference type="SMART" id="SM00858"/>
    </source>
</evidence>
<dbReference type="SMART" id="SM00858">
    <property type="entry name" value="SAF"/>
    <property type="match status" value="1"/>
</dbReference>
<dbReference type="PANTHER" id="PTHR36307:SF1">
    <property type="entry name" value="FLAGELLA BASAL BODY P-RING FORMATION PROTEIN FLGA"/>
    <property type="match status" value="1"/>
</dbReference>
<evidence type="ECO:0000256" key="6">
    <source>
        <dbReference type="ARBA" id="ARBA00025643"/>
    </source>
</evidence>
<keyword evidence="5" id="KW-0574">Periplasm</keyword>
<comment type="function">
    <text evidence="6">Involved in the assembly process of the P-ring formation. It may associate with FlgF on the rod constituting a structure essential for the P-ring assembly or may act as a modulator protein for the P-ring assembly.</text>
</comment>
<keyword evidence="8" id="KW-0282">Flagellum</keyword>